<evidence type="ECO:0000313" key="2">
    <source>
        <dbReference type="EMBL" id="MEH8018360.1"/>
    </source>
</evidence>
<keyword evidence="3" id="KW-1185">Reference proteome</keyword>
<evidence type="ECO:0008006" key="4">
    <source>
        <dbReference type="Google" id="ProtNLM"/>
    </source>
</evidence>
<organism evidence="2 3">
    <name type="scientific">Rheinheimera muenzenbergensis</name>
    <dbReference type="NCBI Taxonomy" id="1193628"/>
    <lineage>
        <taxon>Bacteria</taxon>
        <taxon>Pseudomonadati</taxon>
        <taxon>Pseudomonadota</taxon>
        <taxon>Gammaproteobacteria</taxon>
        <taxon>Chromatiales</taxon>
        <taxon>Chromatiaceae</taxon>
        <taxon>Rheinheimera</taxon>
    </lineage>
</organism>
<evidence type="ECO:0000313" key="3">
    <source>
        <dbReference type="Proteomes" id="UP001375382"/>
    </source>
</evidence>
<dbReference type="EMBL" id="JALAAR010000012">
    <property type="protein sequence ID" value="MEH8018360.1"/>
    <property type="molecule type" value="Genomic_DNA"/>
</dbReference>
<feature type="signal peptide" evidence="1">
    <location>
        <begin position="1"/>
        <end position="18"/>
    </location>
</feature>
<sequence length="298" mass="32752">MILRLLLVIVCFCSAVQATTVVRFVDATGIRQNPNNQYFIHLLDAALAATEAEYGAYQLMPVDIEILQGRQFIELQKGTFDLFWTMTTPGREQDALAVQQPLIKGAYGIRLLVVQQADIAKMAQITSLPELAKLVALSGADWPDSAILRFNWLTVETNIADSKLYQTLQQKPGYYFPRGLLEAGPELAAADKAQLSIVRHIVIRYPATMKFFVAKQNSALAQRLTAGLEILKQNGRFDDIFYQFAPHAAALSQLQLQGARLLELNSPFIMSAADAQGVTAEQDALLAKLGVGPAVDSK</sequence>
<proteinExistence type="predicted"/>
<evidence type="ECO:0000256" key="1">
    <source>
        <dbReference type="SAM" id="SignalP"/>
    </source>
</evidence>
<dbReference type="SUPFAM" id="SSF53850">
    <property type="entry name" value="Periplasmic binding protein-like II"/>
    <property type="match status" value="1"/>
</dbReference>
<accession>A0ABU8C8S1</accession>
<reference evidence="2 3" key="1">
    <citation type="journal article" date="2023" name="Ecotoxicol. Environ. Saf.">
        <title>Mercury remediation potential of mercury-resistant strain Rheinheimera metallidurans sp. nov. isolated from a municipal waste dumping site.</title>
        <authorList>
            <person name="Yadav V."/>
            <person name="Manjhi A."/>
            <person name="Vadakedath N."/>
        </authorList>
    </citation>
    <scope>NUCLEOTIDE SEQUENCE [LARGE SCALE GENOMIC DNA]</scope>
    <source>
        <strain evidence="2 3">E-49</strain>
    </source>
</reference>
<comment type="caution">
    <text evidence="2">The sequence shown here is derived from an EMBL/GenBank/DDBJ whole genome shotgun (WGS) entry which is preliminary data.</text>
</comment>
<keyword evidence="1" id="KW-0732">Signal</keyword>
<dbReference type="Proteomes" id="UP001375382">
    <property type="component" value="Unassembled WGS sequence"/>
</dbReference>
<name>A0ABU8C8S1_9GAMM</name>
<gene>
    <name evidence="2" type="ORF">MN202_14055</name>
</gene>
<protein>
    <recommendedName>
        <fullName evidence="4">ABC-type amino acid transport substrate-binding protein</fullName>
    </recommendedName>
</protein>
<dbReference type="RefSeq" id="WP_335736767.1">
    <property type="nucleotide sequence ID" value="NZ_JALAAR010000012.1"/>
</dbReference>
<feature type="chain" id="PRO_5045845151" description="ABC-type amino acid transport substrate-binding protein" evidence="1">
    <location>
        <begin position="19"/>
        <end position="298"/>
    </location>
</feature>